<reference evidence="2 3" key="1">
    <citation type="journal article" date="2015" name="Int. J. Syst. Evol. Microbiol.">
        <title>Sphingomonas hengshuiensis sp. nov., isolated from lake wetland.</title>
        <authorList>
            <person name="Wei S."/>
            <person name="Wang T."/>
            <person name="Liu H."/>
            <person name="Zhang C."/>
            <person name="Guo J."/>
            <person name="Wang Q."/>
            <person name="Liang K."/>
            <person name="Zhang Z."/>
        </authorList>
    </citation>
    <scope>NUCLEOTIDE SEQUENCE [LARGE SCALE GENOMIC DNA]</scope>
    <source>
        <strain evidence="2 3">WHSC-8</strain>
    </source>
</reference>
<dbReference type="Proteomes" id="UP000032300">
    <property type="component" value="Chromosome"/>
</dbReference>
<evidence type="ECO:0000313" key="2">
    <source>
        <dbReference type="EMBL" id="AJP71189.1"/>
    </source>
</evidence>
<dbReference type="InterPro" id="IPR029044">
    <property type="entry name" value="Nucleotide-diphossugar_trans"/>
</dbReference>
<keyword evidence="3" id="KW-1185">Reference proteome</keyword>
<evidence type="ECO:0000259" key="1">
    <source>
        <dbReference type="Pfam" id="PF00535"/>
    </source>
</evidence>
<dbReference type="PANTHER" id="PTHR43685:SF2">
    <property type="entry name" value="GLYCOSYLTRANSFERASE 2-LIKE DOMAIN-CONTAINING PROTEIN"/>
    <property type="match status" value="1"/>
</dbReference>
<dbReference type="PANTHER" id="PTHR43685">
    <property type="entry name" value="GLYCOSYLTRANSFERASE"/>
    <property type="match status" value="1"/>
</dbReference>
<sequence length="297" mass="32842">MTSLAVVIPLFDKRAFVAETIASLAGQEVPPDALILVDDASIDGSAEVAEQALAHHAAALAGTRVEWVRRAENGGPGAARNSGIERADCELLLCLDADDRLRPDALRYMRDIMDRHALAMAVIGYASDPAGEVFPELALLAAELAPIEEGLFGLADPLRAVAHPEFMMGRASNVVVRRRWIGAHRYERARLNEGVDFWYRVLKDVVAADAPVGLVAEPLIRFRVSPDSLSHRRCGDWRALEVPPTVLRYRTSADRRDRRMAAMLLARWHDHALGILPEDQRAPFLAQYRDLFETPDA</sequence>
<protein>
    <recommendedName>
        <fullName evidence="1">Glycosyltransferase 2-like domain-containing protein</fullName>
    </recommendedName>
</protein>
<feature type="domain" description="Glycosyltransferase 2-like" evidence="1">
    <location>
        <begin position="6"/>
        <end position="166"/>
    </location>
</feature>
<accession>A0A7U4LEK9</accession>
<dbReference type="AlphaFoldDB" id="A0A7U4LEK9"/>
<dbReference type="InterPro" id="IPR001173">
    <property type="entry name" value="Glyco_trans_2-like"/>
</dbReference>
<dbReference type="RefSeq" id="WP_044330609.1">
    <property type="nucleotide sequence ID" value="NZ_CP010836.1"/>
</dbReference>
<dbReference type="OrthoDB" id="6383742at2"/>
<dbReference type="Gene3D" id="3.90.550.10">
    <property type="entry name" value="Spore Coat Polysaccharide Biosynthesis Protein SpsA, Chain A"/>
    <property type="match status" value="1"/>
</dbReference>
<dbReference type="EMBL" id="CP010836">
    <property type="protein sequence ID" value="AJP71189.1"/>
    <property type="molecule type" value="Genomic_DNA"/>
</dbReference>
<evidence type="ECO:0000313" key="3">
    <source>
        <dbReference type="Proteomes" id="UP000032300"/>
    </source>
</evidence>
<dbReference type="InterPro" id="IPR050834">
    <property type="entry name" value="Glycosyltransf_2"/>
</dbReference>
<dbReference type="Pfam" id="PF00535">
    <property type="entry name" value="Glycos_transf_2"/>
    <property type="match status" value="1"/>
</dbReference>
<dbReference type="CDD" id="cd00761">
    <property type="entry name" value="Glyco_tranf_GTA_type"/>
    <property type="match status" value="1"/>
</dbReference>
<gene>
    <name evidence="2" type="ORF">TS85_04230</name>
</gene>
<proteinExistence type="predicted"/>
<name>A0A7U4LEK9_9SPHN</name>
<dbReference type="KEGG" id="sphi:TS85_04230"/>
<organism evidence="2 3">
    <name type="scientific">Sphingomonas hengshuiensis</name>
    <dbReference type="NCBI Taxonomy" id="1609977"/>
    <lineage>
        <taxon>Bacteria</taxon>
        <taxon>Pseudomonadati</taxon>
        <taxon>Pseudomonadota</taxon>
        <taxon>Alphaproteobacteria</taxon>
        <taxon>Sphingomonadales</taxon>
        <taxon>Sphingomonadaceae</taxon>
        <taxon>Sphingomonas</taxon>
    </lineage>
</organism>
<reference evidence="2 3" key="2">
    <citation type="submission" date="2015-02" db="EMBL/GenBank/DDBJ databases">
        <title>The complete genome of Sphingomonas hengshuiensis sp. WHSC-8 isolated from soil of Hengshui Lake.</title>
        <authorList>
            <person name="Wei S."/>
            <person name="Guo J."/>
            <person name="Su C."/>
            <person name="Wu R."/>
            <person name="Zhang Z."/>
            <person name="Liang K."/>
            <person name="Li H."/>
            <person name="Wang T."/>
            <person name="Liu H."/>
            <person name="Zhang C."/>
            <person name="Li Z."/>
            <person name="Wang Q."/>
            <person name="Meng J."/>
        </authorList>
    </citation>
    <scope>NUCLEOTIDE SEQUENCE [LARGE SCALE GENOMIC DNA]</scope>
    <source>
        <strain evidence="2 3">WHSC-8</strain>
    </source>
</reference>
<dbReference type="SUPFAM" id="SSF53448">
    <property type="entry name" value="Nucleotide-diphospho-sugar transferases"/>
    <property type="match status" value="1"/>
</dbReference>